<evidence type="ECO:0000256" key="2">
    <source>
        <dbReference type="ARBA" id="ARBA00047806"/>
    </source>
</evidence>
<name>A0A6P1SW84_9RHOB</name>
<dbReference type="AlphaFoldDB" id="A0A6P1SW84"/>
<feature type="signal peptide" evidence="5">
    <location>
        <begin position="1"/>
        <end position="20"/>
    </location>
</feature>
<gene>
    <name evidence="4 7" type="primary">msrA</name>
    <name evidence="7" type="ORF">GO499_00425</name>
</gene>
<sequence length="199" mass="21863">MRTTALTALALLTLTSAAKAEDLQKAVVAGGCFWCVESDFDAVEGVTETISGYAGGTVENPSYKQVVQGGTGHAEAVEITYDADIISYEDLLHVFWRTVDPTDAGGQFCDRGDSYRTAVFITDPAQRAIAEASRAEAEAALGQQVVTEIAEITTFYPAEDYHQDFYLKSPLRYKTYRQGCRRDDRVEQLWGDEARNHGS</sequence>
<evidence type="ECO:0000256" key="3">
    <source>
        <dbReference type="ARBA" id="ARBA00048782"/>
    </source>
</evidence>
<organism evidence="7 8">
    <name type="scientific">Algicella marina</name>
    <dbReference type="NCBI Taxonomy" id="2683284"/>
    <lineage>
        <taxon>Bacteria</taxon>
        <taxon>Pseudomonadati</taxon>
        <taxon>Pseudomonadota</taxon>
        <taxon>Alphaproteobacteria</taxon>
        <taxon>Rhodobacterales</taxon>
        <taxon>Paracoccaceae</taxon>
        <taxon>Algicella</taxon>
    </lineage>
</organism>
<dbReference type="EMBL" id="CP046620">
    <property type="protein sequence ID" value="QHQ33751.1"/>
    <property type="molecule type" value="Genomic_DNA"/>
</dbReference>
<dbReference type="RefSeq" id="WP_161860327.1">
    <property type="nucleotide sequence ID" value="NZ_CP046620.1"/>
</dbReference>
<dbReference type="InterPro" id="IPR036509">
    <property type="entry name" value="Met_Sox_Rdtase_MsrA_sf"/>
</dbReference>
<evidence type="ECO:0000256" key="5">
    <source>
        <dbReference type="SAM" id="SignalP"/>
    </source>
</evidence>
<reference evidence="7 8" key="1">
    <citation type="submission" date="2019-12" db="EMBL/GenBank/DDBJ databases">
        <title>Complete genome sequence of Algicella marina strain 9Alg 56(T) isolated from the red alga Tichocarpus crinitus.</title>
        <authorList>
            <person name="Kim S.-G."/>
            <person name="Nedashkovskaya O.I."/>
        </authorList>
    </citation>
    <scope>NUCLEOTIDE SEQUENCE [LARGE SCALE GENOMIC DNA]</scope>
    <source>
        <strain evidence="7 8">9Alg 56</strain>
    </source>
</reference>
<evidence type="ECO:0000313" key="8">
    <source>
        <dbReference type="Proteomes" id="UP000464495"/>
    </source>
</evidence>
<evidence type="ECO:0000256" key="4">
    <source>
        <dbReference type="HAMAP-Rule" id="MF_01401"/>
    </source>
</evidence>
<comment type="catalytic activity">
    <reaction evidence="2 4">
        <text>L-methionyl-[protein] + [thioredoxin]-disulfide + H2O = L-methionyl-(S)-S-oxide-[protein] + [thioredoxin]-dithiol</text>
        <dbReference type="Rhea" id="RHEA:14217"/>
        <dbReference type="Rhea" id="RHEA-COMP:10698"/>
        <dbReference type="Rhea" id="RHEA-COMP:10700"/>
        <dbReference type="Rhea" id="RHEA-COMP:12313"/>
        <dbReference type="Rhea" id="RHEA-COMP:12315"/>
        <dbReference type="ChEBI" id="CHEBI:15377"/>
        <dbReference type="ChEBI" id="CHEBI:16044"/>
        <dbReference type="ChEBI" id="CHEBI:29950"/>
        <dbReference type="ChEBI" id="CHEBI:44120"/>
        <dbReference type="ChEBI" id="CHEBI:50058"/>
        <dbReference type="EC" id="1.8.4.11"/>
    </reaction>
</comment>
<dbReference type="EC" id="1.8.4.11" evidence="4"/>
<dbReference type="PANTHER" id="PTHR43774">
    <property type="entry name" value="PEPTIDE METHIONINE SULFOXIDE REDUCTASE"/>
    <property type="match status" value="1"/>
</dbReference>
<feature type="domain" description="Peptide methionine sulphoxide reductase MsrA" evidence="6">
    <location>
        <begin position="25"/>
        <end position="174"/>
    </location>
</feature>
<protein>
    <recommendedName>
        <fullName evidence="4">Peptide methionine sulfoxide reductase MsrA</fullName>
        <shortName evidence="4">Protein-methionine-S-oxide reductase</shortName>
        <ecNumber evidence="4">1.8.4.11</ecNumber>
    </recommendedName>
    <alternativeName>
        <fullName evidence="4">Peptide-methionine (S)-S-oxide reductase</fullName>
        <shortName evidence="4">Peptide Met(O) reductase</shortName>
    </alternativeName>
</protein>
<proteinExistence type="inferred from homology"/>
<evidence type="ECO:0000256" key="1">
    <source>
        <dbReference type="ARBA" id="ARBA00023002"/>
    </source>
</evidence>
<feature type="chain" id="PRO_5026951403" description="Peptide methionine sulfoxide reductase MsrA" evidence="5">
    <location>
        <begin position="21"/>
        <end position="199"/>
    </location>
</feature>
<keyword evidence="8" id="KW-1185">Reference proteome</keyword>
<dbReference type="Proteomes" id="UP000464495">
    <property type="component" value="Chromosome"/>
</dbReference>
<evidence type="ECO:0000259" key="6">
    <source>
        <dbReference type="Pfam" id="PF01625"/>
    </source>
</evidence>
<dbReference type="NCBIfam" id="TIGR00401">
    <property type="entry name" value="msrA"/>
    <property type="match status" value="1"/>
</dbReference>
<accession>A0A6P1SW84</accession>
<comment type="similarity">
    <text evidence="4">Belongs to the MsrA Met sulfoxide reductase family.</text>
</comment>
<dbReference type="HAMAP" id="MF_01401">
    <property type="entry name" value="MsrA"/>
    <property type="match status" value="1"/>
</dbReference>
<dbReference type="PANTHER" id="PTHR43774:SF1">
    <property type="entry name" value="PEPTIDE METHIONINE SULFOXIDE REDUCTASE MSRA 2"/>
    <property type="match status" value="1"/>
</dbReference>
<dbReference type="Pfam" id="PF01625">
    <property type="entry name" value="PMSR"/>
    <property type="match status" value="1"/>
</dbReference>
<dbReference type="KEGG" id="amaq:GO499_00425"/>
<keyword evidence="1 4" id="KW-0560">Oxidoreductase</keyword>
<comment type="catalytic activity">
    <reaction evidence="3 4">
        <text>[thioredoxin]-disulfide + L-methionine + H2O = L-methionine (S)-S-oxide + [thioredoxin]-dithiol</text>
        <dbReference type="Rhea" id="RHEA:19993"/>
        <dbReference type="Rhea" id="RHEA-COMP:10698"/>
        <dbReference type="Rhea" id="RHEA-COMP:10700"/>
        <dbReference type="ChEBI" id="CHEBI:15377"/>
        <dbReference type="ChEBI" id="CHEBI:29950"/>
        <dbReference type="ChEBI" id="CHEBI:50058"/>
        <dbReference type="ChEBI" id="CHEBI:57844"/>
        <dbReference type="ChEBI" id="CHEBI:58772"/>
        <dbReference type="EC" id="1.8.4.11"/>
    </reaction>
</comment>
<dbReference type="Gene3D" id="3.30.1060.10">
    <property type="entry name" value="Peptide methionine sulphoxide reductase MsrA"/>
    <property type="match status" value="1"/>
</dbReference>
<dbReference type="GO" id="GO:0008113">
    <property type="term" value="F:peptide-methionine (S)-S-oxide reductase activity"/>
    <property type="evidence" value="ECO:0007669"/>
    <property type="project" value="UniProtKB-UniRule"/>
</dbReference>
<feature type="active site" evidence="4">
    <location>
        <position position="32"/>
    </location>
</feature>
<comment type="function">
    <text evidence="4">Has an important function as a repair enzyme for proteins that have been inactivated by oxidation. Catalyzes the reversible oxidation-reduction of methionine sulfoxide in proteins to methionine.</text>
</comment>
<dbReference type="SUPFAM" id="SSF55068">
    <property type="entry name" value="Peptide methionine sulfoxide reductase"/>
    <property type="match status" value="1"/>
</dbReference>
<evidence type="ECO:0000313" key="7">
    <source>
        <dbReference type="EMBL" id="QHQ33751.1"/>
    </source>
</evidence>
<dbReference type="InterPro" id="IPR002569">
    <property type="entry name" value="Met_Sox_Rdtase_MsrA_dom"/>
</dbReference>
<keyword evidence="5" id="KW-0732">Signal</keyword>